<reference evidence="1 2" key="1">
    <citation type="submission" date="2024-02" db="EMBL/GenBank/DDBJ databases">
        <title>Chromosome-level genome assembly of the Eurasian Minnow (Phoxinus phoxinus).</title>
        <authorList>
            <person name="Oriowo T.O."/>
            <person name="Martin S."/>
            <person name="Stange M."/>
            <person name="Chrysostomakis Y."/>
            <person name="Brown T."/>
            <person name="Winkler S."/>
            <person name="Kukowka S."/>
            <person name="Myers E.W."/>
            <person name="Bohne A."/>
        </authorList>
    </citation>
    <scope>NUCLEOTIDE SEQUENCE [LARGE SCALE GENOMIC DNA]</scope>
    <source>
        <strain evidence="1">ZFMK-TIS-60720</strain>
        <tissue evidence="1">Whole Organism</tissue>
    </source>
</reference>
<keyword evidence="2" id="KW-1185">Reference proteome</keyword>
<evidence type="ECO:0000313" key="2">
    <source>
        <dbReference type="Proteomes" id="UP001364617"/>
    </source>
</evidence>
<accession>A0AAN9CNR1</accession>
<name>A0AAN9CNR1_9TELE</name>
<dbReference type="EMBL" id="JAYKXH010000017">
    <property type="protein sequence ID" value="KAK7139234.1"/>
    <property type="molecule type" value="Genomic_DNA"/>
</dbReference>
<sequence length="33" mass="3975">MNSRLYFRSAVSIVLLCGLFRRFCELFQQLLYS</sequence>
<dbReference type="AlphaFoldDB" id="A0AAN9CNR1"/>
<dbReference type="Proteomes" id="UP001364617">
    <property type="component" value="Unassembled WGS sequence"/>
</dbReference>
<proteinExistence type="predicted"/>
<gene>
    <name evidence="1" type="ORF">R3I93_016386</name>
</gene>
<protein>
    <submittedName>
        <fullName evidence="1">Uncharacterized protein</fullName>
    </submittedName>
</protein>
<organism evidence="1 2">
    <name type="scientific">Phoxinus phoxinus</name>
    <name type="common">Eurasian minnow</name>
    <dbReference type="NCBI Taxonomy" id="58324"/>
    <lineage>
        <taxon>Eukaryota</taxon>
        <taxon>Metazoa</taxon>
        <taxon>Chordata</taxon>
        <taxon>Craniata</taxon>
        <taxon>Vertebrata</taxon>
        <taxon>Euteleostomi</taxon>
        <taxon>Actinopterygii</taxon>
        <taxon>Neopterygii</taxon>
        <taxon>Teleostei</taxon>
        <taxon>Ostariophysi</taxon>
        <taxon>Cypriniformes</taxon>
        <taxon>Leuciscidae</taxon>
        <taxon>Phoxininae</taxon>
        <taxon>Phoxinus</taxon>
    </lineage>
</organism>
<evidence type="ECO:0000313" key="1">
    <source>
        <dbReference type="EMBL" id="KAK7139234.1"/>
    </source>
</evidence>
<comment type="caution">
    <text evidence="1">The sequence shown here is derived from an EMBL/GenBank/DDBJ whole genome shotgun (WGS) entry which is preliminary data.</text>
</comment>